<feature type="compositionally biased region" description="Low complexity" evidence="12">
    <location>
        <begin position="273"/>
        <end position="282"/>
    </location>
</feature>
<organism evidence="13 14">
    <name type="scientific">Phytophthora lilii</name>
    <dbReference type="NCBI Taxonomy" id="2077276"/>
    <lineage>
        <taxon>Eukaryota</taxon>
        <taxon>Sar</taxon>
        <taxon>Stramenopiles</taxon>
        <taxon>Oomycota</taxon>
        <taxon>Peronosporomycetes</taxon>
        <taxon>Peronosporales</taxon>
        <taxon>Peronosporaceae</taxon>
        <taxon>Phytophthora</taxon>
    </lineage>
</organism>
<dbReference type="CDD" id="cd24122">
    <property type="entry name" value="ASKHA_NBD_PanK-II_Pank1-like"/>
    <property type="match status" value="1"/>
</dbReference>
<keyword evidence="14" id="KW-1185">Reference proteome</keyword>
<proteinExistence type="inferred from homology"/>
<evidence type="ECO:0000256" key="7">
    <source>
        <dbReference type="ARBA" id="ARBA00022741"/>
    </source>
</evidence>
<evidence type="ECO:0000256" key="2">
    <source>
        <dbReference type="ARBA" id="ARBA00004496"/>
    </source>
</evidence>
<dbReference type="Pfam" id="PF03630">
    <property type="entry name" value="Fumble"/>
    <property type="match status" value="1"/>
</dbReference>
<dbReference type="EC" id="2.7.1.33" evidence="4"/>
<evidence type="ECO:0000256" key="6">
    <source>
        <dbReference type="ARBA" id="ARBA00022679"/>
    </source>
</evidence>
<evidence type="ECO:0000256" key="12">
    <source>
        <dbReference type="SAM" id="MobiDB-lite"/>
    </source>
</evidence>
<keyword evidence="8" id="KW-0418">Kinase</keyword>
<dbReference type="NCBIfam" id="TIGR00555">
    <property type="entry name" value="panK_eukar"/>
    <property type="match status" value="1"/>
</dbReference>
<keyword evidence="6" id="KW-0808">Transferase</keyword>
<keyword evidence="10" id="KW-0173">Coenzyme A biosynthesis</keyword>
<dbReference type="PANTHER" id="PTHR12280">
    <property type="entry name" value="PANTOTHENATE KINASE"/>
    <property type="match status" value="1"/>
</dbReference>
<dbReference type="Gene3D" id="3.30.420.510">
    <property type="match status" value="1"/>
</dbReference>
<name>A0A9W6XIT1_9STRA</name>
<dbReference type="AlphaFoldDB" id="A0A9W6XIT1"/>
<dbReference type="OrthoDB" id="275583at2759"/>
<sequence length="291" mass="32073">MQFSALFESRLGIELQKADEMDALIQGLIFVLRHAPNECYTFVDVVPDTHGLGSATKKLLPKPDKHELYPFLLVNIGSGVSILKITGEAQYERVSGTSLGGGTFLGLCRALSKLRTFDEAMDASVEGDSNEVDMTVSDIYGTAGYGQFQLKPETVASSFGKAGARRLPHRPRDADLARSLLFMITQNLGQLAFLNARRVETKRIYFSGNFLRRNELACRQLAYAISFWSKGEMQAQFFHHEGFFGALGTFLQRFNSVAESPAASETEQENSSEAEQSSSSSSGDDPQKSRQ</sequence>
<evidence type="ECO:0000256" key="4">
    <source>
        <dbReference type="ARBA" id="ARBA00012102"/>
    </source>
</evidence>
<keyword evidence="7" id="KW-0547">Nucleotide-binding</keyword>
<comment type="similarity">
    <text evidence="11">Belongs to the type II pantothenate kinase family.</text>
</comment>
<dbReference type="Proteomes" id="UP001165083">
    <property type="component" value="Unassembled WGS sequence"/>
</dbReference>
<evidence type="ECO:0000256" key="3">
    <source>
        <dbReference type="ARBA" id="ARBA00005225"/>
    </source>
</evidence>
<evidence type="ECO:0000313" key="13">
    <source>
        <dbReference type="EMBL" id="GMF39396.1"/>
    </source>
</evidence>
<evidence type="ECO:0000256" key="11">
    <source>
        <dbReference type="ARBA" id="ARBA00060870"/>
    </source>
</evidence>
<reference evidence="13" key="1">
    <citation type="submission" date="2023-04" db="EMBL/GenBank/DDBJ databases">
        <title>Phytophthora lilii NBRC 32176.</title>
        <authorList>
            <person name="Ichikawa N."/>
            <person name="Sato H."/>
            <person name="Tonouchi N."/>
        </authorList>
    </citation>
    <scope>NUCLEOTIDE SEQUENCE</scope>
    <source>
        <strain evidence="13">NBRC 32176</strain>
    </source>
</reference>
<protein>
    <recommendedName>
        <fullName evidence="4">pantothenate kinase</fullName>
        <ecNumber evidence="4">2.7.1.33</ecNumber>
    </recommendedName>
</protein>
<evidence type="ECO:0000256" key="8">
    <source>
        <dbReference type="ARBA" id="ARBA00022777"/>
    </source>
</evidence>
<evidence type="ECO:0000256" key="9">
    <source>
        <dbReference type="ARBA" id="ARBA00022840"/>
    </source>
</evidence>
<dbReference type="Gene3D" id="3.30.420.40">
    <property type="match status" value="1"/>
</dbReference>
<evidence type="ECO:0000256" key="1">
    <source>
        <dbReference type="ARBA" id="ARBA00001206"/>
    </source>
</evidence>
<dbReference type="PANTHER" id="PTHR12280:SF30">
    <property type="entry name" value="FUMBLE"/>
    <property type="match status" value="1"/>
</dbReference>
<dbReference type="GO" id="GO:0004594">
    <property type="term" value="F:pantothenate kinase activity"/>
    <property type="evidence" value="ECO:0007669"/>
    <property type="project" value="UniProtKB-EC"/>
</dbReference>
<accession>A0A9W6XIT1</accession>
<keyword evidence="9" id="KW-0067">ATP-binding</keyword>
<comment type="caution">
    <text evidence="13">The sequence shown here is derived from an EMBL/GenBank/DDBJ whole genome shotgun (WGS) entry which is preliminary data.</text>
</comment>
<comment type="subcellular location">
    <subcellularLocation>
        <location evidence="2">Cytoplasm</location>
    </subcellularLocation>
</comment>
<evidence type="ECO:0000313" key="14">
    <source>
        <dbReference type="Proteomes" id="UP001165083"/>
    </source>
</evidence>
<gene>
    <name evidence="13" type="ORF">Plil01_001630900</name>
</gene>
<dbReference type="GO" id="GO:0005634">
    <property type="term" value="C:nucleus"/>
    <property type="evidence" value="ECO:0007669"/>
    <property type="project" value="TreeGrafter"/>
</dbReference>
<dbReference type="SUPFAM" id="SSF53067">
    <property type="entry name" value="Actin-like ATPase domain"/>
    <property type="match status" value="1"/>
</dbReference>
<dbReference type="InterPro" id="IPR004567">
    <property type="entry name" value="Type_II_PanK"/>
</dbReference>
<keyword evidence="5" id="KW-0963">Cytoplasm</keyword>
<feature type="region of interest" description="Disordered" evidence="12">
    <location>
        <begin position="258"/>
        <end position="291"/>
    </location>
</feature>
<dbReference type="InterPro" id="IPR043129">
    <property type="entry name" value="ATPase_NBD"/>
</dbReference>
<dbReference type="EMBL" id="BSXW01001830">
    <property type="protein sequence ID" value="GMF39396.1"/>
    <property type="molecule type" value="Genomic_DNA"/>
</dbReference>
<dbReference type="FunFam" id="3.30.420.40:FF:000025">
    <property type="entry name" value="pantothenate kinase 2, mitochondrial"/>
    <property type="match status" value="1"/>
</dbReference>
<comment type="catalytic activity">
    <reaction evidence="1">
        <text>(R)-pantothenate + ATP = (R)-4'-phosphopantothenate + ADP + H(+)</text>
        <dbReference type="Rhea" id="RHEA:16373"/>
        <dbReference type="ChEBI" id="CHEBI:10986"/>
        <dbReference type="ChEBI" id="CHEBI:15378"/>
        <dbReference type="ChEBI" id="CHEBI:29032"/>
        <dbReference type="ChEBI" id="CHEBI:30616"/>
        <dbReference type="ChEBI" id="CHEBI:456216"/>
        <dbReference type="EC" id="2.7.1.33"/>
    </reaction>
</comment>
<dbReference type="GO" id="GO:0005829">
    <property type="term" value="C:cytosol"/>
    <property type="evidence" value="ECO:0007669"/>
    <property type="project" value="TreeGrafter"/>
</dbReference>
<evidence type="ECO:0000256" key="10">
    <source>
        <dbReference type="ARBA" id="ARBA00022993"/>
    </source>
</evidence>
<dbReference type="GO" id="GO:0005524">
    <property type="term" value="F:ATP binding"/>
    <property type="evidence" value="ECO:0007669"/>
    <property type="project" value="UniProtKB-KW"/>
</dbReference>
<dbReference type="Gene3D" id="6.10.10.60">
    <property type="match status" value="1"/>
</dbReference>
<evidence type="ECO:0000256" key="5">
    <source>
        <dbReference type="ARBA" id="ARBA00022490"/>
    </source>
</evidence>
<dbReference type="GO" id="GO:0015937">
    <property type="term" value="P:coenzyme A biosynthetic process"/>
    <property type="evidence" value="ECO:0007669"/>
    <property type="project" value="UniProtKB-KW"/>
</dbReference>
<comment type="pathway">
    <text evidence="3">Cofactor biosynthesis; coenzyme A biosynthesis; CoA from (R)-pantothenate: step 1/5.</text>
</comment>